<dbReference type="GO" id="GO:0005524">
    <property type="term" value="F:ATP binding"/>
    <property type="evidence" value="ECO:0007669"/>
    <property type="project" value="UniProtKB-KW"/>
</dbReference>
<dbReference type="GO" id="GO:0016887">
    <property type="term" value="F:ATP hydrolysis activity"/>
    <property type="evidence" value="ECO:0007669"/>
    <property type="project" value="InterPro"/>
</dbReference>
<protein>
    <submittedName>
        <fullName evidence="4">ABC transporter family protein</fullName>
    </submittedName>
</protein>
<keyword evidence="5" id="KW-1185">Reference proteome</keyword>
<proteinExistence type="predicted"/>
<dbReference type="InterPro" id="IPR003593">
    <property type="entry name" value="AAA+_ATPase"/>
</dbReference>
<dbReference type="RefSeq" id="WP_133552187.1">
    <property type="nucleotide sequence ID" value="NZ_SNWM01000001.1"/>
</dbReference>
<organism evidence="4 5">
    <name type="scientific">Pedobacter duraquae</name>
    <dbReference type="NCBI Taxonomy" id="425511"/>
    <lineage>
        <taxon>Bacteria</taxon>
        <taxon>Pseudomonadati</taxon>
        <taxon>Bacteroidota</taxon>
        <taxon>Sphingobacteriia</taxon>
        <taxon>Sphingobacteriales</taxon>
        <taxon>Sphingobacteriaceae</taxon>
        <taxon>Pedobacter</taxon>
    </lineage>
</organism>
<dbReference type="PROSITE" id="PS00211">
    <property type="entry name" value="ABC_TRANSPORTER_1"/>
    <property type="match status" value="1"/>
</dbReference>
<dbReference type="PROSITE" id="PS50893">
    <property type="entry name" value="ABC_TRANSPORTER_2"/>
    <property type="match status" value="1"/>
</dbReference>
<evidence type="ECO:0000256" key="1">
    <source>
        <dbReference type="ARBA" id="ARBA00022741"/>
    </source>
</evidence>
<dbReference type="EMBL" id="SNWM01000001">
    <property type="protein sequence ID" value="TDO24308.1"/>
    <property type="molecule type" value="Genomic_DNA"/>
</dbReference>
<keyword evidence="2" id="KW-0067">ATP-binding</keyword>
<dbReference type="AlphaFoldDB" id="A0A4V3C423"/>
<dbReference type="PANTHER" id="PTHR43514:SF4">
    <property type="entry name" value="ABC TRANSPORTER I FAMILY MEMBER 10"/>
    <property type="match status" value="1"/>
</dbReference>
<evidence type="ECO:0000256" key="2">
    <source>
        <dbReference type="ARBA" id="ARBA00022840"/>
    </source>
</evidence>
<dbReference type="OrthoDB" id="9782239at2"/>
<dbReference type="InterPro" id="IPR050334">
    <property type="entry name" value="Molybdenum_import_ModC"/>
</dbReference>
<dbReference type="Proteomes" id="UP000295499">
    <property type="component" value="Unassembled WGS sequence"/>
</dbReference>
<gene>
    <name evidence="4" type="ORF">CLV32_0597</name>
</gene>
<accession>A0A4V3C423</accession>
<dbReference type="PANTHER" id="PTHR43514">
    <property type="entry name" value="ABC TRANSPORTER I FAMILY MEMBER 10"/>
    <property type="match status" value="1"/>
</dbReference>
<dbReference type="Gene3D" id="3.40.50.300">
    <property type="entry name" value="P-loop containing nucleotide triphosphate hydrolases"/>
    <property type="match status" value="1"/>
</dbReference>
<evidence type="ECO:0000259" key="3">
    <source>
        <dbReference type="PROSITE" id="PS50893"/>
    </source>
</evidence>
<keyword evidence="1" id="KW-0547">Nucleotide-binding</keyword>
<feature type="domain" description="ABC transporter" evidence="3">
    <location>
        <begin position="4"/>
        <end position="204"/>
    </location>
</feature>
<comment type="caution">
    <text evidence="4">The sequence shown here is derived from an EMBL/GenBank/DDBJ whole genome shotgun (WGS) entry which is preliminary data.</text>
</comment>
<dbReference type="InterPro" id="IPR003439">
    <property type="entry name" value="ABC_transporter-like_ATP-bd"/>
</dbReference>
<dbReference type="Pfam" id="PF00005">
    <property type="entry name" value="ABC_tran"/>
    <property type="match status" value="1"/>
</dbReference>
<reference evidence="4 5" key="1">
    <citation type="submission" date="2019-03" db="EMBL/GenBank/DDBJ databases">
        <title>Genomic Encyclopedia of Archaeal and Bacterial Type Strains, Phase II (KMG-II): from individual species to whole genera.</title>
        <authorList>
            <person name="Goeker M."/>
        </authorList>
    </citation>
    <scope>NUCLEOTIDE SEQUENCE [LARGE SCALE GENOMIC DNA]</scope>
    <source>
        <strain evidence="4 5">DSM 19034</strain>
    </source>
</reference>
<dbReference type="InterPro" id="IPR017871">
    <property type="entry name" value="ABC_transporter-like_CS"/>
</dbReference>
<evidence type="ECO:0000313" key="4">
    <source>
        <dbReference type="EMBL" id="TDO24308.1"/>
    </source>
</evidence>
<name>A0A4V3C423_9SPHI</name>
<dbReference type="SMART" id="SM00382">
    <property type="entry name" value="AAA"/>
    <property type="match status" value="1"/>
</dbReference>
<dbReference type="InterPro" id="IPR027417">
    <property type="entry name" value="P-loop_NTPase"/>
</dbReference>
<dbReference type="SUPFAM" id="SSF52540">
    <property type="entry name" value="P-loop containing nucleoside triphosphate hydrolases"/>
    <property type="match status" value="1"/>
</dbReference>
<evidence type="ECO:0000313" key="5">
    <source>
        <dbReference type="Proteomes" id="UP000295499"/>
    </source>
</evidence>
<sequence length="204" mass="23211">MIHVHITKEIKRFKGTEKFLVQTDFSVGAVTHISGPSGAGKTTLLRIIAGLVKPEHGHITFEGETWLNTTENLYLPTQARKVGFVFQDYALFPNMTVKEHLSFGTKDVELIQRLLILGKMERFIDQRPRELSGGQQQRLSILRALTTRPRLLLMDEPFSALDQALKAELVPDLKLLLIEMKTTCLVSTHYPLELKGFADFYFEL</sequence>